<evidence type="ECO:0000256" key="2">
    <source>
        <dbReference type="ARBA" id="ARBA00012727"/>
    </source>
</evidence>
<dbReference type="AlphaFoldDB" id="A0A255G8P8"/>
<accession>A0A255G8P8</accession>
<dbReference type="InterPro" id="IPR050191">
    <property type="entry name" value="ATP-dep_DNA_ligase"/>
</dbReference>
<dbReference type="NCBIfam" id="NF006078">
    <property type="entry name" value="PRK08224.1"/>
    <property type="match status" value="1"/>
</dbReference>
<dbReference type="InterPro" id="IPR012340">
    <property type="entry name" value="NA-bd_OB-fold"/>
</dbReference>
<dbReference type="GO" id="GO:0003910">
    <property type="term" value="F:DNA ligase (ATP) activity"/>
    <property type="evidence" value="ECO:0007669"/>
    <property type="project" value="UniProtKB-EC"/>
</dbReference>
<dbReference type="EMBL" id="NMVO01000016">
    <property type="protein sequence ID" value="OYO10786.1"/>
    <property type="molecule type" value="Genomic_DNA"/>
</dbReference>
<evidence type="ECO:0000256" key="4">
    <source>
        <dbReference type="ARBA" id="ARBA00034003"/>
    </source>
</evidence>
<dbReference type="InterPro" id="IPR012309">
    <property type="entry name" value="DNA_ligase_ATP-dep_C"/>
</dbReference>
<sequence>MDLPLTPMLARVAEHIPAGMAYEPKWDGWRCVLARDGGEVRLWSRHGTELTAHFPELVAAAAEQLPERCVVDGEIIIIAGDRLDYTRLAGRLAEVSRAATLARESPGTLLIFDLLALDEHQLLDLPWEVRRELLEQIGDGLQAPLLLSPVTRDEELAHDWFDRFEGAGLDGVVAKPLGGRYAPGQRGWLKIKHRRTADVVVAGYRLDRTSTPERPQLGSLLLGLFDEQDQLHAVGVCAGFPGAIRGELAEMFAALEQHPGDPAYEGHPWSPRSAARTGVRVPDHVTRWSRPRDQAHLIWPPLVAEVGFDQLHDEVRFRSNTSFLRWRVDKDPVECRFDQLEPPVRFDLAAILADATPDES</sequence>
<comment type="catalytic activity">
    <reaction evidence="4">
        <text>ATP + (deoxyribonucleotide)n-3'-hydroxyl + 5'-phospho-(deoxyribonucleotide)m = (deoxyribonucleotide)n+m + AMP + diphosphate.</text>
        <dbReference type="EC" id="6.5.1.1"/>
    </reaction>
</comment>
<reference evidence="6 7" key="1">
    <citation type="submission" date="2017-07" db="EMBL/GenBank/DDBJ databases">
        <title>Draft whole genome sequences of clinical Proprionibacteriaceae strains.</title>
        <authorList>
            <person name="Bernier A.-M."/>
            <person name="Bernard K."/>
            <person name="Domingo M.-C."/>
        </authorList>
    </citation>
    <scope>NUCLEOTIDE SEQUENCE [LARGE SCALE GENOMIC DNA]</scope>
    <source>
        <strain evidence="6 7">NML 030167</strain>
    </source>
</reference>
<dbReference type="Pfam" id="PF04679">
    <property type="entry name" value="DNA_ligase_A_C"/>
    <property type="match status" value="1"/>
</dbReference>
<dbReference type="Gene3D" id="2.40.50.140">
    <property type="entry name" value="Nucleic acid-binding proteins"/>
    <property type="match status" value="1"/>
</dbReference>
<dbReference type="SUPFAM" id="SSF56091">
    <property type="entry name" value="DNA ligase/mRNA capping enzyme, catalytic domain"/>
    <property type="match status" value="1"/>
</dbReference>
<keyword evidence="3 6" id="KW-0436">Ligase</keyword>
<evidence type="ECO:0000259" key="5">
    <source>
        <dbReference type="PROSITE" id="PS50160"/>
    </source>
</evidence>
<dbReference type="GO" id="GO:0006310">
    <property type="term" value="P:DNA recombination"/>
    <property type="evidence" value="ECO:0007669"/>
    <property type="project" value="InterPro"/>
</dbReference>
<dbReference type="Gene3D" id="3.30.470.30">
    <property type="entry name" value="DNA ligase/mRNA capping enzyme"/>
    <property type="match status" value="1"/>
</dbReference>
<dbReference type="Proteomes" id="UP000215896">
    <property type="component" value="Unassembled WGS sequence"/>
</dbReference>
<evidence type="ECO:0000256" key="3">
    <source>
        <dbReference type="ARBA" id="ARBA00022598"/>
    </source>
</evidence>
<dbReference type="OrthoDB" id="9770771at2"/>
<dbReference type="GO" id="GO:0005524">
    <property type="term" value="F:ATP binding"/>
    <property type="evidence" value="ECO:0007669"/>
    <property type="project" value="InterPro"/>
</dbReference>
<dbReference type="PROSITE" id="PS00697">
    <property type="entry name" value="DNA_LIGASE_A1"/>
    <property type="match status" value="1"/>
</dbReference>
<evidence type="ECO:0000256" key="1">
    <source>
        <dbReference type="ARBA" id="ARBA00007572"/>
    </source>
</evidence>
<evidence type="ECO:0000313" key="7">
    <source>
        <dbReference type="Proteomes" id="UP000215896"/>
    </source>
</evidence>
<comment type="caution">
    <text evidence="6">The sequence shown here is derived from an EMBL/GenBank/DDBJ whole genome shotgun (WGS) entry which is preliminary data.</text>
</comment>
<dbReference type="InterPro" id="IPR016059">
    <property type="entry name" value="DNA_ligase_ATP-dep_CS"/>
</dbReference>
<keyword evidence="7" id="KW-1185">Reference proteome</keyword>
<comment type="similarity">
    <text evidence="1">Belongs to the ATP-dependent DNA ligase family.</text>
</comment>
<dbReference type="CDD" id="cd07905">
    <property type="entry name" value="Adenylation_DNA_ligase_LigC"/>
    <property type="match status" value="1"/>
</dbReference>
<dbReference type="InterPro" id="IPR012310">
    <property type="entry name" value="DNA_ligase_ATP-dep_cent"/>
</dbReference>
<dbReference type="Pfam" id="PF01068">
    <property type="entry name" value="DNA_ligase_A_M"/>
    <property type="match status" value="1"/>
</dbReference>
<evidence type="ECO:0000313" key="6">
    <source>
        <dbReference type="EMBL" id="OYO10786.1"/>
    </source>
</evidence>
<dbReference type="PANTHER" id="PTHR45674:SF4">
    <property type="entry name" value="DNA LIGASE 1"/>
    <property type="match status" value="1"/>
</dbReference>
<dbReference type="PROSITE" id="PS50160">
    <property type="entry name" value="DNA_LIGASE_A3"/>
    <property type="match status" value="1"/>
</dbReference>
<dbReference type="EC" id="6.5.1.1" evidence="2"/>
<dbReference type="InterPro" id="IPR044119">
    <property type="entry name" value="Adenylation_LigC-like"/>
</dbReference>
<gene>
    <name evidence="6" type="ORF">CGZ94_17170</name>
</gene>
<organism evidence="6 7">
    <name type="scientific">Enemella evansiae</name>
    <dbReference type="NCBI Taxonomy" id="2016499"/>
    <lineage>
        <taxon>Bacteria</taxon>
        <taxon>Bacillati</taxon>
        <taxon>Actinomycetota</taxon>
        <taxon>Actinomycetes</taxon>
        <taxon>Propionibacteriales</taxon>
        <taxon>Propionibacteriaceae</taxon>
        <taxon>Enemella</taxon>
    </lineage>
</organism>
<proteinExistence type="inferred from homology"/>
<protein>
    <recommendedName>
        <fullName evidence="2">DNA ligase (ATP)</fullName>
        <ecNumber evidence="2">6.5.1.1</ecNumber>
    </recommendedName>
</protein>
<name>A0A255G8P8_9ACTN</name>
<dbReference type="PANTHER" id="PTHR45674">
    <property type="entry name" value="DNA LIGASE 1/3 FAMILY MEMBER"/>
    <property type="match status" value="1"/>
</dbReference>
<feature type="domain" description="ATP-dependent DNA ligase family profile" evidence="5">
    <location>
        <begin position="109"/>
        <end position="192"/>
    </location>
</feature>
<dbReference type="GO" id="GO:0006281">
    <property type="term" value="P:DNA repair"/>
    <property type="evidence" value="ECO:0007669"/>
    <property type="project" value="InterPro"/>
</dbReference>
<dbReference type="SUPFAM" id="SSF50249">
    <property type="entry name" value="Nucleic acid-binding proteins"/>
    <property type="match status" value="1"/>
</dbReference>